<protein>
    <recommendedName>
        <fullName evidence="3">SMC hinge domain-containing protein</fullName>
    </recommendedName>
</protein>
<accession>A0A8J2JSJ1</accession>
<evidence type="ECO:0000256" key="2">
    <source>
        <dbReference type="SAM" id="MobiDB-lite"/>
    </source>
</evidence>
<gene>
    <name evidence="4" type="ORF">AFUS01_LOCUS14661</name>
</gene>
<dbReference type="PANTHER" id="PTHR43977">
    <property type="entry name" value="STRUCTURAL MAINTENANCE OF CHROMOSOMES PROTEIN 3"/>
    <property type="match status" value="1"/>
</dbReference>
<sequence length="1511" mass="172426">MLIKSVTIRAFKSYKEEVTVHLTSGVNVVVGPNGAGKSNFIEAIKFALTEEYGRINMETRKALQHSGHNLRCSESPMVEIAFDNRDRRLPFDTDTVKFRREFGIKKDRLMINKVCVQEVRSFLETAGFTNPYFIIQQGKISMLAEASNKERLKLLIEIAGASQFDRNMNVSRKLTQVNQFKYADMVNKISKTRERLQELEEQRKKVERVKNVDTIRRSIEYVLGIREINSVRTTVQELRALLSHILSEWDLMIQPKKATIRELEQRQDKNSNALLDATSILQRLKAKKSTIEASLDRLRAQQAKYTQKLSEYELQVDTIEREHRRIIQTISKNHCDKTTLEGQLEQLNSSTVAARDVKLHQVYIEANAKLQSLQDRFKHFGEYENEHQRDGKIKSDIQNMKEAIAQLKSHIASTESSLEDKAVLKLQLTSELDTIKDNISSLNTTISTTEVEYSKAKDVIMKLISKRNSDLDKGNELKQRLAEEKEKEIKFRVNLEKVARPGIMSGYNSMEIVLTNLFGQETEDTGYYGTVISNITVSENVRTAVEAAAGPTLMYHIVRDQHVSQRIMSEFNRLKLPGQVFFYVLDKVLPTPNLQLFNYGGPTYEPVTRLLDHIVFADEVQTVIEAIFGRTLLCLNGDIASDAKVRYKMNCVTPDGDFYRKTGILTGGYIKSSNSIIAIHEQWYNCKLEIEKLFGKLEKFDGIQNEVQQAIDAELKNKERLKTKILRSETTSAEKFPEFKNVQLKLSNLEENVSRENIYLQKMKMELIEIQTRSVCLSEELNQRVQTAPTKAERKQFQALQSDVKVKFKDYKKAAQNKQREEQERTKIRDRLLRLEIEQIELLKEDQSLKKDYNDEINDLSKAVADLEHEIETKLQTWNQLLEDVPEQELTIVELKNKLVEDAEQEKKLKLEITAEHPNVPALRCKIVQLENQLTSLEKEIGTVPENLSAFDSKDTKYLKKKLIEANKKLKEYKNVNLGNLSLHQQLDEIRREIDVTERKYNERKSKIDEMAQALKESKRASLVVFFCRLQANFRDTFKVMVPQGWARLVLHAKDFDIYDMDEDPELPDFSEDDLTGAGIQVSFTSQSTSVAVKTISQLSGGQKAVVAVALILAIQKLDPVPVYLLDEIDAALDPTHRAAVASVIDDLSAEAQFVCTTFRPEFVRMAKSHYGVVYSNTTSHIQRIPVDLALNFVVEDISSDSGTASDSFQRSGTSLDTSSALSTPGVVFLFRMFSHPNMGKYLSSIGQANGPVVYTGVGPFKMVLLNGASAIKDAFRLPTLQGRIDCMYKEILGLKGLVWTDDSSQRRKALFKNARHFALAGKDAEDHIHDEISLLFKYFDSFRGQPFLVKQTFNIPTMNGVFHQLMGEKIPHGDPVFLSIIHRMAYLSEIPGLLQRLCVFAPSITRWVPWCLSGRNFAQKFFADAQEFIAEYIKAHQKTRVTDEPRDLVDALMDEVEATADRNSHLHATQEPITPIIFDLLSETRLKSFDGGMALGFHCADFKASFIRRV</sequence>
<dbReference type="GO" id="GO:0005694">
    <property type="term" value="C:chromosome"/>
    <property type="evidence" value="ECO:0007669"/>
    <property type="project" value="InterPro"/>
</dbReference>
<dbReference type="InterPro" id="IPR010935">
    <property type="entry name" value="SMC_hinge"/>
</dbReference>
<name>A0A8J2JSJ1_9HEXA</name>
<feature type="region of interest" description="Disordered" evidence="2">
    <location>
        <begin position="1201"/>
        <end position="1220"/>
    </location>
</feature>
<dbReference type="OrthoDB" id="431497at2759"/>
<dbReference type="EMBL" id="CAJVCH010125943">
    <property type="protein sequence ID" value="CAG7725714.1"/>
    <property type="molecule type" value="Genomic_DNA"/>
</dbReference>
<comment type="caution">
    <text evidence="4">The sequence shown here is derived from an EMBL/GenBank/DDBJ whole genome shotgun (WGS) entry which is preliminary data.</text>
</comment>
<keyword evidence="5" id="KW-1185">Reference proteome</keyword>
<organism evidence="4 5">
    <name type="scientific">Allacma fusca</name>
    <dbReference type="NCBI Taxonomy" id="39272"/>
    <lineage>
        <taxon>Eukaryota</taxon>
        <taxon>Metazoa</taxon>
        <taxon>Ecdysozoa</taxon>
        <taxon>Arthropoda</taxon>
        <taxon>Hexapoda</taxon>
        <taxon>Collembola</taxon>
        <taxon>Symphypleona</taxon>
        <taxon>Sminthuridae</taxon>
        <taxon>Allacma</taxon>
    </lineage>
</organism>
<keyword evidence="1" id="KW-0175">Coiled coil</keyword>
<feature type="coiled-coil region" evidence="1">
    <location>
        <begin position="811"/>
        <end position="940"/>
    </location>
</feature>
<feature type="coiled-coil region" evidence="1">
    <location>
        <begin position="182"/>
        <end position="216"/>
    </location>
</feature>
<evidence type="ECO:0000256" key="1">
    <source>
        <dbReference type="SAM" id="Coils"/>
    </source>
</evidence>
<feature type="coiled-coil region" evidence="1">
    <location>
        <begin position="281"/>
        <end position="329"/>
    </location>
</feature>
<proteinExistence type="predicted"/>
<dbReference type="Pfam" id="PF02463">
    <property type="entry name" value="SMC_N"/>
    <property type="match status" value="2"/>
</dbReference>
<dbReference type="Pfam" id="PF06470">
    <property type="entry name" value="SMC_hinge"/>
    <property type="match status" value="1"/>
</dbReference>
<feature type="coiled-coil region" evidence="1">
    <location>
        <begin position="980"/>
        <end position="1007"/>
    </location>
</feature>
<feature type="coiled-coil region" evidence="1">
    <location>
        <begin position="704"/>
        <end position="766"/>
    </location>
</feature>
<evidence type="ECO:0000313" key="4">
    <source>
        <dbReference type="EMBL" id="CAG7725714.1"/>
    </source>
</evidence>
<dbReference type="GO" id="GO:0005524">
    <property type="term" value="F:ATP binding"/>
    <property type="evidence" value="ECO:0007669"/>
    <property type="project" value="InterPro"/>
</dbReference>
<dbReference type="GO" id="GO:0051276">
    <property type="term" value="P:chromosome organization"/>
    <property type="evidence" value="ECO:0007669"/>
    <property type="project" value="InterPro"/>
</dbReference>
<evidence type="ECO:0000259" key="3">
    <source>
        <dbReference type="SMART" id="SM00968"/>
    </source>
</evidence>
<dbReference type="InterPro" id="IPR003395">
    <property type="entry name" value="RecF/RecN/SMC_N"/>
</dbReference>
<reference evidence="4" key="1">
    <citation type="submission" date="2021-06" db="EMBL/GenBank/DDBJ databases">
        <authorList>
            <person name="Hodson N. C."/>
            <person name="Mongue J. A."/>
            <person name="Jaron S. K."/>
        </authorList>
    </citation>
    <scope>NUCLEOTIDE SEQUENCE</scope>
</reference>
<feature type="domain" description="SMC hinge" evidence="3">
    <location>
        <begin position="525"/>
        <end position="644"/>
    </location>
</feature>
<dbReference type="SMART" id="SM00968">
    <property type="entry name" value="SMC_hinge"/>
    <property type="match status" value="1"/>
</dbReference>
<dbReference type="Proteomes" id="UP000708208">
    <property type="component" value="Unassembled WGS sequence"/>
</dbReference>
<evidence type="ECO:0000313" key="5">
    <source>
        <dbReference type="Proteomes" id="UP000708208"/>
    </source>
</evidence>